<dbReference type="Pfam" id="PF00067">
    <property type="entry name" value="p450"/>
    <property type="match status" value="1"/>
</dbReference>
<keyword evidence="9 12" id="KW-0408">Iron</keyword>
<evidence type="ECO:0000256" key="11">
    <source>
        <dbReference type="ARBA" id="ARBA00023136"/>
    </source>
</evidence>
<dbReference type="GO" id="GO:0005506">
    <property type="term" value="F:iron ion binding"/>
    <property type="evidence" value="ECO:0007669"/>
    <property type="project" value="InterPro"/>
</dbReference>
<dbReference type="InterPro" id="IPR036396">
    <property type="entry name" value="Cyt_P450_sf"/>
</dbReference>
<keyword evidence="7" id="KW-1133">Transmembrane helix</keyword>
<evidence type="ECO:0000256" key="6">
    <source>
        <dbReference type="ARBA" id="ARBA00022723"/>
    </source>
</evidence>
<evidence type="ECO:0000256" key="3">
    <source>
        <dbReference type="ARBA" id="ARBA00010617"/>
    </source>
</evidence>
<keyword evidence="8 13" id="KW-0560">Oxidoreductase</keyword>
<dbReference type="PRINTS" id="PR00385">
    <property type="entry name" value="P450"/>
</dbReference>
<evidence type="ECO:0000256" key="9">
    <source>
        <dbReference type="ARBA" id="ARBA00023004"/>
    </source>
</evidence>
<evidence type="ECO:0000256" key="5">
    <source>
        <dbReference type="ARBA" id="ARBA00022692"/>
    </source>
</evidence>
<dbReference type="PANTHER" id="PTHR47953">
    <property type="entry name" value="OS08G0105600 PROTEIN"/>
    <property type="match status" value="1"/>
</dbReference>
<dbReference type="GO" id="GO:0020037">
    <property type="term" value="F:heme binding"/>
    <property type="evidence" value="ECO:0007669"/>
    <property type="project" value="InterPro"/>
</dbReference>
<dbReference type="GO" id="GO:0004497">
    <property type="term" value="F:monooxygenase activity"/>
    <property type="evidence" value="ECO:0007669"/>
    <property type="project" value="UniProtKB-KW"/>
</dbReference>
<feature type="binding site" description="axial binding residue" evidence="12">
    <location>
        <position position="222"/>
    </location>
    <ligand>
        <name>heme</name>
        <dbReference type="ChEBI" id="CHEBI:30413"/>
    </ligand>
    <ligandPart>
        <name>Fe</name>
        <dbReference type="ChEBI" id="CHEBI:18248"/>
    </ligandPart>
</feature>
<dbReference type="GO" id="GO:0016020">
    <property type="term" value="C:membrane"/>
    <property type="evidence" value="ECO:0007669"/>
    <property type="project" value="UniProtKB-SubCell"/>
</dbReference>
<dbReference type="FunFam" id="1.10.630.10:FF:000126">
    <property type="entry name" value="Predicted protein"/>
    <property type="match status" value="1"/>
</dbReference>
<evidence type="ECO:0000256" key="7">
    <source>
        <dbReference type="ARBA" id="ARBA00022989"/>
    </source>
</evidence>
<reference evidence="14" key="1">
    <citation type="submission" date="2015-06" db="UniProtKB">
        <authorList>
            <consortium name="EnsemblPlants"/>
        </authorList>
    </citation>
    <scope>IDENTIFICATION</scope>
</reference>
<keyword evidence="11" id="KW-0472">Membrane</keyword>
<dbReference type="PRINTS" id="PR00463">
    <property type="entry name" value="EP450I"/>
</dbReference>
<protein>
    <submittedName>
        <fullName evidence="14">Cytochrome P450 71D8</fullName>
    </submittedName>
</protein>
<dbReference type="PROSITE" id="PS00086">
    <property type="entry name" value="CYTOCHROME_P450"/>
    <property type="match status" value="1"/>
</dbReference>
<keyword evidence="6 12" id="KW-0479">Metal-binding</keyword>
<keyword evidence="4 12" id="KW-0349">Heme</keyword>
<evidence type="ECO:0000256" key="13">
    <source>
        <dbReference type="RuleBase" id="RU000461"/>
    </source>
</evidence>
<evidence type="ECO:0000256" key="10">
    <source>
        <dbReference type="ARBA" id="ARBA00023033"/>
    </source>
</evidence>
<dbReference type="SUPFAM" id="SSF48264">
    <property type="entry name" value="Cytochrome P450"/>
    <property type="match status" value="1"/>
</dbReference>
<evidence type="ECO:0000256" key="12">
    <source>
        <dbReference type="PIRSR" id="PIRSR602401-1"/>
    </source>
</evidence>
<evidence type="ECO:0000256" key="1">
    <source>
        <dbReference type="ARBA" id="ARBA00001971"/>
    </source>
</evidence>
<comment type="similarity">
    <text evidence="3 13">Belongs to the cytochrome P450 family.</text>
</comment>
<dbReference type="InterPro" id="IPR017972">
    <property type="entry name" value="Cyt_P450_CS"/>
</dbReference>
<name>M8BJG1_AEGTA</name>
<keyword evidence="5" id="KW-0812">Transmembrane</keyword>
<comment type="subcellular location">
    <subcellularLocation>
        <location evidence="2">Membrane</location>
        <topology evidence="2">Single-pass membrane protein</topology>
    </subcellularLocation>
</comment>
<comment type="cofactor">
    <cofactor evidence="1 12">
        <name>heme</name>
        <dbReference type="ChEBI" id="CHEBI:30413"/>
    </cofactor>
</comment>
<dbReference type="Gene3D" id="1.10.630.10">
    <property type="entry name" value="Cytochrome P450"/>
    <property type="match status" value="1"/>
</dbReference>
<dbReference type="PANTHER" id="PTHR47953:SF19">
    <property type="entry name" value="OS06G0641600 PROTEIN"/>
    <property type="match status" value="1"/>
</dbReference>
<accession>M8BJG1</accession>
<evidence type="ECO:0000313" key="14">
    <source>
        <dbReference type="EnsemblPlants" id="EMT21878"/>
    </source>
</evidence>
<keyword evidence="10 13" id="KW-0503">Monooxygenase</keyword>
<dbReference type="AlphaFoldDB" id="M8BJG1"/>
<dbReference type="InterPro" id="IPR002401">
    <property type="entry name" value="Cyt_P450_E_grp-I"/>
</dbReference>
<dbReference type="GO" id="GO:0016705">
    <property type="term" value="F:oxidoreductase activity, acting on paired donors, with incorporation or reduction of molecular oxygen"/>
    <property type="evidence" value="ECO:0007669"/>
    <property type="project" value="InterPro"/>
</dbReference>
<dbReference type="EnsemblPlants" id="EMT21878">
    <property type="protein sequence ID" value="EMT21878"/>
    <property type="gene ID" value="F775_15896"/>
</dbReference>
<evidence type="ECO:0000256" key="8">
    <source>
        <dbReference type="ARBA" id="ARBA00023002"/>
    </source>
</evidence>
<evidence type="ECO:0000256" key="4">
    <source>
        <dbReference type="ARBA" id="ARBA00022617"/>
    </source>
</evidence>
<dbReference type="InterPro" id="IPR052306">
    <property type="entry name" value="CYP450_71D"/>
</dbReference>
<proteinExistence type="inferred from homology"/>
<dbReference type="InterPro" id="IPR001128">
    <property type="entry name" value="Cyt_P450"/>
</dbReference>
<evidence type="ECO:0000256" key="2">
    <source>
        <dbReference type="ARBA" id="ARBA00004167"/>
    </source>
</evidence>
<dbReference type="ExpressionAtlas" id="M8BJG1">
    <property type="expression patterns" value="baseline"/>
</dbReference>
<sequence length="286" mass="32147">MEQLTCMHIFLALFLPLLLLLKAWRRLSSGMAQHEEKKAAAADGAVDEEDLVDVLMKIHKEGGLEVPVTMGVIRAFILDLFAARGETTANALQWAMSELMRNPEAMHKAQAELHHNLQGKTTVTEEDLADLKYLKLVIMETLRLHPVVPLLLPRECQETCKVMGYDVLEGTTVFVNAWAIGRDPKYWADPEEFKPERFESGTLDFKGTHFEFIPFGAGRRMCPGVAFAQANIELALASLLYHFRWKLPARVSSGELDMTEKMGVTVGRKNNLFLHPMVYVPSPAVI</sequence>
<organism evidence="14">
    <name type="scientific">Aegilops tauschii</name>
    <name type="common">Tausch's goatgrass</name>
    <name type="synonym">Aegilops squarrosa</name>
    <dbReference type="NCBI Taxonomy" id="37682"/>
    <lineage>
        <taxon>Eukaryota</taxon>
        <taxon>Viridiplantae</taxon>
        <taxon>Streptophyta</taxon>
        <taxon>Embryophyta</taxon>
        <taxon>Tracheophyta</taxon>
        <taxon>Spermatophyta</taxon>
        <taxon>Magnoliopsida</taxon>
        <taxon>Liliopsida</taxon>
        <taxon>Poales</taxon>
        <taxon>Poaceae</taxon>
        <taxon>BOP clade</taxon>
        <taxon>Pooideae</taxon>
        <taxon>Triticodae</taxon>
        <taxon>Triticeae</taxon>
        <taxon>Triticinae</taxon>
        <taxon>Aegilops</taxon>
    </lineage>
</organism>